<sequence>MAVGGRAWPVDGGTQPWFKHDLVGFKLLNDPLLAKINSRKFINRKQHRRFQCFYSTNKSITGVEFFFFYILTLINRQLEWSACGPLGQCNQNCKAKHSDGSGSCELGGSMMLEAVEASKGDPEALRWKFAQHTMLCQKSALMTHNRMQWYAYYSSAFIREE</sequence>
<proteinExistence type="predicted"/>
<name>A0AAV1W7C3_LUPLU</name>
<comment type="caution">
    <text evidence="1">The sequence shown here is derived from an EMBL/GenBank/DDBJ whole genome shotgun (WGS) entry which is preliminary data.</text>
</comment>
<reference evidence="1 2" key="1">
    <citation type="submission" date="2024-03" db="EMBL/GenBank/DDBJ databases">
        <authorList>
            <person name="Martinez-Hernandez J."/>
        </authorList>
    </citation>
    <scope>NUCLEOTIDE SEQUENCE [LARGE SCALE GENOMIC DNA]</scope>
</reference>
<dbReference type="EMBL" id="CAXHTB010000004">
    <property type="protein sequence ID" value="CAL0304752.1"/>
    <property type="molecule type" value="Genomic_DNA"/>
</dbReference>
<protein>
    <submittedName>
        <fullName evidence="1">Uncharacterized protein</fullName>
    </submittedName>
</protein>
<keyword evidence="2" id="KW-1185">Reference proteome</keyword>
<gene>
    <name evidence="1" type="ORF">LLUT_LOCUS5812</name>
</gene>
<accession>A0AAV1W7C3</accession>
<evidence type="ECO:0000313" key="2">
    <source>
        <dbReference type="Proteomes" id="UP001497480"/>
    </source>
</evidence>
<dbReference type="Proteomes" id="UP001497480">
    <property type="component" value="Unassembled WGS sequence"/>
</dbReference>
<dbReference type="AlphaFoldDB" id="A0AAV1W7C3"/>
<organism evidence="1 2">
    <name type="scientific">Lupinus luteus</name>
    <name type="common">European yellow lupine</name>
    <dbReference type="NCBI Taxonomy" id="3873"/>
    <lineage>
        <taxon>Eukaryota</taxon>
        <taxon>Viridiplantae</taxon>
        <taxon>Streptophyta</taxon>
        <taxon>Embryophyta</taxon>
        <taxon>Tracheophyta</taxon>
        <taxon>Spermatophyta</taxon>
        <taxon>Magnoliopsida</taxon>
        <taxon>eudicotyledons</taxon>
        <taxon>Gunneridae</taxon>
        <taxon>Pentapetalae</taxon>
        <taxon>rosids</taxon>
        <taxon>fabids</taxon>
        <taxon>Fabales</taxon>
        <taxon>Fabaceae</taxon>
        <taxon>Papilionoideae</taxon>
        <taxon>50 kb inversion clade</taxon>
        <taxon>genistoids sensu lato</taxon>
        <taxon>core genistoids</taxon>
        <taxon>Genisteae</taxon>
        <taxon>Lupinus</taxon>
    </lineage>
</organism>
<evidence type="ECO:0000313" key="1">
    <source>
        <dbReference type="EMBL" id="CAL0304752.1"/>
    </source>
</evidence>